<dbReference type="PANTHER" id="PTHR43370">
    <property type="entry name" value="SUGAR ABC TRANSPORTER INTEGRAL MEMBRANE PROTEIN-RELATED"/>
    <property type="match status" value="1"/>
</dbReference>
<keyword evidence="2" id="KW-1003">Cell membrane</keyword>
<feature type="transmembrane region" description="Helical" evidence="6">
    <location>
        <begin position="145"/>
        <end position="162"/>
    </location>
</feature>
<dbReference type="CDD" id="cd06580">
    <property type="entry name" value="TM_PBP1_transp_TpRbsC_like"/>
    <property type="match status" value="1"/>
</dbReference>
<organism evidence="7 8">
    <name type="scientific">Mobilisporobacter senegalensis</name>
    <dbReference type="NCBI Taxonomy" id="1329262"/>
    <lineage>
        <taxon>Bacteria</taxon>
        <taxon>Bacillati</taxon>
        <taxon>Bacillota</taxon>
        <taxon>Clostridia</taxon>
        <taxon>Lachnospirales</taxon>
        <taxon>Lachnospiraceae</taxon>
        <taxon>Mobilisporobacter</taxon>
    </lineage>
</organism>
<dbReference type="AlphaFoldDB" id="A0A3N1XZ49"/>
<name>A0A3N1XZ49_9FIRM</name>
<dbReference type="Proteomes" id="UP000273083">
    <property type="component" value="Unassembled WGS sequence"/>
</dbReference>
<comment type="subcellular location">
    <subcellularLocation>
        <location evidence="1">Cell membrane</location>
        <topology evidence="1">Multi-pass membrane protein</topology>
    </subcellularLocation>
</comment>
<keyword evidence="8" id="KW-1185">Reference proteome</keyword>
<sequence>MLDNLFLLIGITLMYSTPLIFGGLGGMVSERSGVVNIGIEGMMTVGAATGVSVAYFTGNPWFGFLCAGLAGGLIALLHAIASITFKADQTISGIAINLMGSGISLFMCRLLFDGATHTPAVERKIPKLFGDTRITGVAKNLNVDLTVIFALVLAVVLWFVFYKTKWGLRIRAVGEHPAAADTLGINVALTRYVCVVISGVLAGFGGASVTLAIISQFSPTAISGQGFIALAAVIFGKWTPHGVYGACLLFGFAQALTIILGGGNFAVPSQILSMLPYVLTIIILILFVGRSVAPKASGVAYEKGAR</sequence>
<feature type="transmembrane region" description="Helical" evidence="6">
    <location>
        <begin position="243"/>
        <end position="262"/>
    </location>
</feature>
<evidence type="ECO:0000256" key="1">
    <source>
        <dbReference type="ARBA" id="ARBA00004651"/>
    </source>
</evidence>
<dbReference type="GO" id="GO:0005886">
    <property type="term" value="C:plasma membrane"/>
    <property type="evidence" value="ECO:0007669"/>
    <property type="project" value="UniProtKB-SubCell"/>
</dbReference>
<evidence type="ECO:0000256" key="2">
    <source>
        <dbReference type="ARBA" id="ARBA00022475"/>
    </source>
</evidence>
<protein>
    <submittedName>
        <fullName evidence="7">Nucleoside ABC transporter membrane protein</fullName>
    </submittedName>
</protein>
<accession>A0A3N1XZ49</accession>
<keyword evidence="3 6" id="KW-0812">Transmembrane</keyword>
<feature type="transmembrane region" description="Helical" evidence="6">
    <location>
        <begin position="192"/>
        <end position="214"/>
    </location>
</feature>
<comment type="caution">
    <text evidence="7">The sequence shown here is derived from an EMBL/GenBank/DDBJ whole genome shotgun (WGS) entry which is preliminary data.</text>
</comment>
<dbReference type="RefSeq" id="WP_123607961.1">
    <property type="nucleotide sequence ID" value="NZ_RJVG01000001.1"/>
</dbReference>
<evidence type="ECO:0000256" key="6">
    <source>
        <dbReference type="SAM" id="Phobius"/>
    </source>
</evidence>
<feature type="transmembrane region" description="Helical" evidence="6">
    <location>
        <begin position="93"/>
        <end position="112"/>
    </location>
</feature>
<evidence type="ECO:0000256" key="3">
    <source>
        <dbReference type="ARBA" id="ARBA00022692"/>
    </source>
</evidence>
<dbReference type="InterPro" id="IPR001851">
    <property type="entry name" value="ABC_transp_permease"/>
</dbReference>
<feature type="transmembrane region" description="Helical" evidence="6">
    <location>
        <begin position="34"/>
        <end position="55"/>
    </location>
</feature>
<feature type="transmembrane region" description="Helical" evidence="6">
    <location>
        <begin position="61"/>
        <end position="81"/>
    </location>
</feature>
<dbReference type="Pfam" id="PF02653">
    <property type="entry name" value="BPD_transp_2"/>
    <property type="match status" value="1"/>
</dbReference>
<dbReference type="PANTHER" id="PTHR43370:SF1">
    <property type="entry name" value="GUANOSINE ABC TRANSPORTER PERMEASE PROTEIN NUPQ"/>
    <property type="match status" value="1"/>
</dbReference>
<dbReference type="OrthoDB" id="9792579at2"/>
<reference evidence="7 8" key="1">
    <citation type="submission" date="2018-11" db="EMBL/GenBank/DDBJ databases">
        <title>Genomic Encyclopedia of Type Strains, Phase IV (KMG-IV): sequencing the most valuable type-strain genomes for metagenomic binning, comparative biology and taxonomic classification.</title>
        <authorList>
            <person name="Goeker M."/>
        </authorList>
    </citation>
    <scope>NUCLEOTIDE SEQUENCE [LARGE SCALE GENOMIC DNA]</scope>
    <source>
        <strain evidence="7 8">DSM 26537</strain>
    </source>
</reference>
<gene>
    <name evidence="7" type="ORF">EDD66_101495</name>
</gene>
<dbReference type="GO" id="GO:0022857">
    <property type="term" value="F:transmembrane transporter activity"/>
    <property type="evidence" value="ECO:0007669"/>
    <property type="project" value="InterPro"/>
</dbReference>
<evidence type="ECO:0000313" key="8">
    <source>
        <dbReference type="Proteomes" id="UP000273083"/>
    </source>
</evidence>
<evidence type="ECO:0000256" key="4">
    <source>
        <dbReference type="ARBA" id="ARBA00022989"/>
    </source>
</evidence>
<dbReference type="EMBL" id="RJVG01000001">
    <property type="protein sequence ID" value="ROR31875.1"/>
    <property type="molecule type" value="Genomic_DNA"/>
</dbReference>
<feature type="transmembrane region" description="Helical" evidence="6">
    <location>
        <begin position="220"/>
        <end position="236"/>
    </location>
</feature>
<keyword evidence="4 6" id="KW-1133">Transmembrane helix</keyword>
<proteinExistence type="predicted"/>
<evidence type="ECO:0000313" key="7">
    <source>
        <dbReference type="EMBL" id="ROR31875.1"/>
    </source>
</evidence>
<keyword evidence="5 6" id="KW-0472">Membrane</keyword>
<dbReference type="InterPro" id="IPR037294">
    <property type="entry name" value="ABC_BtuC-like"/>
</dbReference>
<evidence type="ECO:0000256" key="5">
    <source>
        <dbReference type="ARBA" id="ARBA00023136"/>
    </source>
</evidence>
<feature type="transmembrane region" description="Helical" evidence="6">
    <location>
        <begin position="274"/>
        <end position="293"/>
    </location>
</feature>
<feature type="transmembrane region" description="Helical" evidence="6">
    <location>
        <begin position="6"/>
        <end position="27"/>
    </location>
</feature>
<dbReference type="Gene3D" id="1.10.3470.10">
    <property type="entry name" value="ABC transporter involved in vitamin B12 uptake, BtuC"/>
    <property type="match status" value="1"/>
</dbReference>